<dbReference type="OrthoDB" id="2273864at2759"/>
<proteinExistence type="predicted"/>
<dbReference type="InterPro" id="IPR001584">
    <property type="entry name" value="Integrase_cat-core"/>
</dbReference>
<name>A0A9W8JRX0_9AGAR</name>
<keyword evidence="1" id="KW-0694">RNA-binding</keyword>
<evidence type="ECO:0000313" key="3">
    <source>
        <dbReference type="EMBL" id="KAJ3500605.1"/>
    </source>
</evidence>
<gene>
    <name evidence="3" type="ORF">NLJ89_g9720</name>
</gene>
<feature type="domain" description="Integrase catalytic" evidence="2">
    <location>
        <begin position="1"/>
        <end position="125"/>
    </location>
</feature>
<protein>
    <recommendedName>
        <fullName evidence="2">Integrase catalytic domain-containing protein</fullName>
    </recommendedName>
</protein>
<dbReference type="Proteomes" id="UP001148786">
    <property type="component" value="Unassembled WGS sequence"/>
</dbReference>
<dbReference type="GO" id="GO:0005634">
    <property type="term" value="C:nucleus"/>
    <property type="evidence" value="ECO:0007669"/>
    <property type="project" value="UniProtKB-ARBA"/>
</dbReference>
<dbReference type="GO" id="GO:0015074">
    <property type="term" value="P:DNA integration"/>
    <property type="evidence" value="ECO:0007669"/>
    <property type="project" value="InterPro"/>
</dbReference>
<dbReference type="SUPFAM" id="SSF53098">
    <property type="entry name" value="Ribonuclease H-like"/>
    <property type="match status" value="1"/>
</dbReference>
<keyword evidence="4" id="KW-1185">Reference proteome</keyword>
<dbReference type="InterPro" id="IPR050951">
    <property type="entry name" value="Retrovirus_Pol_polyprotein"/>
</dbReference>
<dbReference type="GO" id="GO:0003723">
    <property type="term" value="F:RNA binding"/>
    <property type="evidence" value="ECO:0007669"/>
    <property type="project" value="UniProtKB-KW"/>
</dbReference>
<dbReference type="InterPro" id="IPR056924">
    <property type="entry name" value="SH3_Tf2-1"/>
</dbReference>
<dbReference type="EMBL" id="JANKHO010001576">
    <property type="protein sequence ID" value="KAJ3500605.1"/>
    <property type="molecule type" value="Genomic_DNA"/>
</dbReference>
<organism evidence="3 4">
    <name type="scientific">Agrocybe chaxingu</name>
    <dbReference type="NCBI Taxonomy" id="84603"/>
    <lineage>
        <taxon>Eukaryota</taxon>
        <taxon>Fungi</taxon>
        <taxon>Dikarya</taxon>
        <taxon>Basidiomycota</taxon>
        <taxon>Agaricomycotina</taxon>
        <taxon>Agaricomycetes</taxon>
        <taxon>Agaricomycetidae</taxon>
        <taxon>Agaricales</taxon>
        <taxon>Agaricineae</taxon>
        <taxon>Strophariaceae</taxon>
        <taxon>Agrocybe</taxon>
    </lineage>
</organism>
<dbReference type="PROSITE" id="PS50994">
    <property type="entry name" value="INTEGRASE"/>
    <property type="match status" value="1"/>
</dbReference>
<reference evidence="3" key="1">
    <citation type="submission" date="2022-07" db="EMBL/GenBank/DDBJ databases">
        <title>Genome Sequence of Agrocybe chaxingu.</title>
        <authorList>
            <person name="Buettner E."/>
        </authorList>
    </citation>
    <scope>NUCLEOTIDE SEQUENCE</scope>
    <source>
        <strain evidence="3">MP-N11</strain>
    </source>
</reference>
<dbReference type="Pfam" id="PF24626">
    <property type="entry name" value="SH3_Tf2-1"/>
    <property type="match status" value="1"/>
</dbReference>
<dbReference type="InterPro" id="IPR012337">
    <property type="entry name" value="RNaseH-like_sf"/>
</dbReference>
<evidence type="ECO:0000256" key="1">
    <source>
        <dbReference type="ARBA" id="ARBA00022884"/>
    </source>
</evidence>
<dbReference type="Gene3D" id="3.30.420.10">
    <property type="entry name" value="Ribonuclease H-like superfamily/Ribonuclease H"/>
    <property type="match status" value="1"/>
</dbReference>
<accession>A0A9W8JRX0</accession>
<evidence type="ECO:0000313" key="4">
    <source>
        <dbReference type="Proteomes" id="UP001148786"/>
    </source>
</evidence>
<comment type="caution">
    <text evidence="3">The sequence shown here is derived from an EMBL/GenBank/DDBJ whole genome shotgun (WGS) entry which is preliminary data.</text>
</comment>
<sequence length="319" mass="36156">MVRVVPTKKTVSSEGLARLYRDNVWKDFGLPCKIISDRGPQFVSHFTRALNSLLGISENTSTAFRPQTDGQTERANQEVEIYLRAFVNKKQNDWSEWLACAEFALNNKISSTTGYSPFFVNYGKNPRRPLAPIREPRSHVPHANAFAKQMQALHNEVTAALDIAAESMRRSYDKHRRPAPVLDPGSLVLLDAKHIDQKRASRKLSDRRVGPFTILDRLSPKLYRLALPPSWRHSTVFNIERLVPFREPSFPSQQLSTSDTLSIEPAAVQSVLLHRSLRTKLDLLVTLVGHSQEDAFWEDAALLHDPDGVISRYKSLHSL</sequence>
<evidence type="ECO:0000259" key="2">
    <source>
        <dbReference type="PROSITE" id="PS50994"/>
    </source>
</evidence>
<dbReference type="PANTHER" id="PTHR37984:SF5">
    <property type="entry name" value="PROTEIN NYNRIN-LIKE"/>
    <property type="match status" value="1"/>
</dbReference>
<dbReference type="PANTHER" id="PTHR37984">
    <property type="entry name" value="PROTEIN CBG26694"/>
    <property type="match status" value="1"/>
</dbReference>
<dbReference type="AlphaFoldDB" id="A0A9W8JRX0"/>
<dbReference type="InterPro" id="IPR036397">
    <property type="entry name" value="RNaseH_sf"/>
</dbReference>